<evidence type="ECO:0000313" key="5">
    <source>
        <dbReference type="Proteomes" id="UP000466864"/>
    </source>
</evidence>
<proteinExistence type="predicted"/>
<dbReference type="AlphaFoldDB" id="A0A7X2TNY4"/>
<evidence type="ECO:0000313" key="4">
    <source>
        <dbReference type="EMBL" id="MST81428.1"/>
    </source>
</evidence>
<dbReference type="RefSeq" id="WP_154457235.1">
    <property type="nucleotide sequence ID" value="NZ_VUMV01000002.1"/>
</dbReference>
<organism evidence="4 5">
    <name type="scientific">Bilifractor porci</name>
    <dbReference type="NCBI Taxonomy" id="2606636"/>
    <lineage>
        <taxon>Bacteria</taxon>
        <taxon>Bacillati</taxon>
        <taxon>Bacillota</taxon>
        <taxon>Clostridia</taxon>
        <taxon>Lachnospirales</taxon>
        <taxon>Lachnospiraceae</taxon>
        <taxon>Bilifractor</taxon>
    </lineage>
</organism>
<evidence type="ECO:0000259" key="2">
    <source>
        <dbReference type="Pfam" id="PF09851"/>
    </source>
</evidence>
<dbReference type="EMBL" id="VUMV01000002">
    <property type="protein sequence ID" value="MST81428.1"/>
    <property type="molecule type" value="Genomic_DNA"/>
</dbReference>
<dbReference type="Pfam" id="PF14471">
    <property type="entry name" value="DUF4428"/>
    <property type="match status" value="1"/>
</dbReference>
<dbReference type="InterPro" id="IPR018649">
    <property type="entry name" value="SHOCT"/>
</dbReference>
<keyword evidence="1" id="KW-0175">Coiled coil</keyword>
<protein>
    <submittedName>
        <fullName evidence="4">DUF4428 domain-containing protein</fullName>
    </submittedName>
</protein>
<keyword evidence="5" id="KW-1185">Reference proteome</keyword>
<feature type="domain" description="DUF4428" evidence="3">
    <location>
        <begin position="9"/>
        <end position="58"/>
    </location>
</feature>
<dbReference type="Pfam" id="PF09851">
    <property type="entry name" value="SHOCT"/>
    <property type="match status" value="1"/>
</dbReference>
<dbReference type="InterPro" id="IPR027872">
    <property type="entry name" value="DUF4428"/>
</dbReference>
<dbReference type="Proteomes" id="UP000466864">
    <property type="component" value="Unassembled WGS sequence"/>
</dbReference>
<feature type="domain" description="SHOCT" evidence="2">
    <location>
        <begin position="234"/>
        <end position="261"/>
    </location>
</feature>
<feature type="coiled-coil region" evidence="1">
    <location>
        <begin position="54"/>
        <end position="81"/>
    </location>
</feature>
<name>A0A7X2TNY4_9FIRM</name>
<evidence type="ECO:0000256" key="1">
    <source>
        <dbReference type="SAM" id="Coils"/>
    </source>
</evidence>
<evidence type="ECO:0000259" key="3">
    <source>
        <dbReference type="Pfam" id="PF14471"/>
    </source>
</evidence>
<comment type="caution">
    <text evidence="4">The sequence shown here is derived from an EMBL/GenBank/DDBJ whole genome shotgun (WGS) entry which is preliminary data.</text>
</comment>
<gene>
    <name evidence="4" type="ORF">FYJ60_03730</name>
</gene>
<reference evidence="4 5" key="1">
    <citation type="submission" date="2019-08" db="EMBL/GenBank/DDBJ databases">
        <title>In-depth cultivation of the pig gut microbiome towards novel bacterial diversity and tailored functional studies.</title>
        <authorList>
            <person name="Wylensek D."/>
            <person name="Hitch T.C.A."/>
            <person name="Clavel T."/>
        </authorList>
    </citation>
    <scope>NUCLEOTIDE SEQUENCE [LARGE SCALE GENOMIC DNA]</scope>
    <source>
        <strain evidence="4 5">Oil+RF-744-WCA-WT-13</strain>
    </source>
</reference>
<sequence length="263" mass="28772">MGIFKTEDCPICGTPTGAMSKSSAKYNGLYVCQDCAKKLSANKISLIRLKKYPLEELQKIVNAETEKKEEHEAEVEAFSATKEIGKFILFDDVNKKFAIPKTSLTGKIRDMKIFDYSSIVEYELLEDGNSIEKGGVGRAIVGGALFGGVGAVVGATTGHKHKATCSKLQIKITLNDISMPVVYVNFIEAETKKNGALYKMIYPMAQEALSVLSIITKSQEQGNTANTEGVSEADEILKFKKLLDAGIITQEEFDLKKKQLLGI</sequence>
<accession>A0A7X2TNY4</accession>